<keyword evidence="11" id="KW-1185">Reference proteome</keyword>
<dbReference type="OrthoDB" id="338231at2759"/>
<dbReference type="InterPro" id="IPR021151">
    <property type="entry name" value="GINS_A"/>
</dbReference>
<dbReference type="GO" id="GO:0000727">
    <property type="term" value="P:double-strand break repair via break-induced replication"/>
    <property type="evidence" value="ECO:0007669"/>
    <property type="project" value="TreeGrafter"/>
</dbReference>
<dbReference type="STRING" id="947166.A0A1D1VV87"/>
<evidence type="ECO:0000256" key="2">
    <source>
        <dbReference type="ARBA" id="ARBA00008187"/>
    </source>
</evidence>
<dbReference type="Pfam" id="PF05916">
    <property type="entry name" value="Sld5"/>
    <property type="match status" value="1"/>
</dbReference>
<dbReference type="AlphaFoldDB" id="A0A1D1VV87"/>
<name>A0A1D1VV87_RAMVA</name>
<feature type="domain" description="DNA replication complex GINS protein SLD5 C-terminal" evidence="9">
    <location>
        <begin position="164"/>
        <end position="222"/>
    </location>
</feature>
<dbReference type="InterPro" id="IPR036224">
    <property type="entry name" value="GINS_bundle-like_dom_sf"/>
</dbReference>
<feature type="compositionally biased region" description="Polar residues" evidence="7">
    <location>
        <begin position="11"/>
        <end position="21"/>
    </location>
</feature>
<dbReference type="SUPFAM" id="SSF158573">
    <property type="entry name" value="GINS helical bundle-like"/>
    <property type="match status" value="1"/>
</dbReference>
<evidence type="ECO:0000256" key="7">
    <source>
        <dbReference type="SAM" id="MobiDB-lite"/>
    </source>
</evidence>
<comment type="caution">
    <text evidence="10">The sequence shown here is derived from an EMBL/GenBank/DDBJ whole genome shotgun (WGS) entry which is preliminary data.</text>
</comment>
<comment type="similarity">
    <text evidence="2 6">Belongs to the GINS4/SLD5 family.</text>
</comment>
<evidence type="ECO:0000259" key="9">
    <source>
        <dbReference type="Pfam" id="PF16922"/>
    </source>
</evidence>
<dbReference type="SUPFAM" id="SSF160059">
    <property type="entry name" value="PriA/YqbF domain"/>
    <property type="match status" value="1"/>
</dbReference>
<evidence type="ECO:0000256" key="3">
    <source>
        <dbReference type="ARBA" id="ARBA00014804"/>
    </source>
</evidence>
<feature type="compositionally biased region" description="Acidic residues" evidence="7">
    <location>
        <begin position="1"/>
        <end position="10"/>
    </location>
</feature>
<dbReference type="Gene3D" id="1.20.58.1030">
    <property type="match status" value="1"/>
</dbReference>
<evidence type="ECO:0000256" key="6">
    <source>
        <dbReference type="PIRNR" id="PIRNR007764"/>
    </source>
</evidence>
<accession>A0A1D1VV87</accession>
<gene>
    <name evidence="10" type="primary">RvY_15527-1</name>
    <name evidence="10" type="synonym">RvY_15527.1</name>
    <name evidence="10" type="ORF">RvY_15527</name>
</gene>
<reference evidence="10 11" key="1">
    <citation type="journal article" date="2016" name="Nat. Commun.">
        <title>Extremotolerant tardigrade genome and improved radiotolerance of human cultured cells by tardigrade-unique protein.</title>
        <authorList>
            <person name="Hashimoto T."/>
            <person name="Horikawa D.D."/>
            <person name="Saito Y."/>
            <person name="Kuwahara H."/>
            <person name="Kozuka-Hata H."/>
            <person name="Shin-I T."/>
            <person name="Minakuchi Y."/>
            <person name="Ohishi K."/>
            <person name="Motoyama A."/>
            <person name="Aizu T."/>
            <person name="Enomoto A."/>
            <person name="Kondo K."/>
            <person name="Tanaka S."/>
            <person name="Hara Y."/>
            <person name="Koshikawa S."/>
            <person name="Sagara H."/>
            <person name="Miura T."/>
            <person name="Yokobori S."/>
            <person name="Miyagawa K."/>
            <person name="Suzuki Y."/>
            <person name="Kubo T."/>
            <person name="Oyama M."/>
            <person name="Kohara Y."/>
            <person name="Fujiyama A."/>
            <person name="Arakawa K."/>
            <person name="Katayama T."/>
            <person name="Toyoda A."/>
            <person name="Kunieda T."/>
        </authorList>
    </citation>
    <scope>NUCLEOTIDE SEQUENCE [LARGE SCALE GENOMIC DNA]</scope>
    <source>
        <strain evidence="10 11">YOKOZUNA-1</strain>
    </source>
</reference>
<evidence type="ECO:0000256" key="4">
    <source>
        <dbReference type="ARBA" id="ARBA00022705"/>
    </source>
</evidence>
<keyword evidence="4 6" id="KW-0235">DNA replication</keyword>
<keyword evidence="5 6" id="KW-0539">Nucleus</keyword>
<dbReference type="PANTHER" id="PTHR21206:SF0">
    <property type="entry name" value="DNA REPLICATION COMPLEX GINS PROTEIN SLD5"/>
    <property type="match status" value="1"/>
</dbReference>
<dbReference type="EMBL" id="BDGG01000012">
    <property type="protein sequence ID" value="GAV05385.1"/>
    <property type="molecule type" value="Genomic_DNA"/>
</dbReference>
<evidence type="ECO:0000259" key="8">
    <source>
        <dbReference type="Pfam" id="PF05916"/>
    </source>
</evidence>
<dbReference type="Pfam" id="PF16922">
    <property type="entry name" value="SLD5_C"/>
    <property type="match status" value="1"/>
</dbReference>
<feature type="region of interest" description="Disordered" evidence="7">
    <location>
        <begin position="1"/>
        <end position="21"/>
    </location>
</feature>
<dbReference type="InterPro" id="IPR038749">
    <property type="entry name" value="Sld5_GINS_A"/>
</dbReference>
<dbReference type="Gene3D" id="3.40.5.60">
    <property type="match status" value="1"/>
</dbReference>
<dbReference type="GO" id="GO:0006261">
    <property type="term" value="P:DNA-templated DNA replication"/>
    <property type="evidence" value="ECO:0007669"/>
    <property type="project" value="InterPro"/>
</dbReference>
<protein>
    <recommendedName>
        <fullName evidence="3 6">DNA replication complex GINS protein SLD5</fullName>
    </recommendedName>
</protein>
<sequence>MDGNDLETQPEDLNTSNTSETTTMQLLAELKDIWRNERFAPELLPHHVDLVDCLLEQVRVMEGNVGKARGKEPYRCHVHKMELNRIRFMLSNYLRCRLEKLELFTTHYRQLSAEQQEHFLSPAELTFLNNFADKTDELLTNSVAPYLPTGMPVLDAWKKNPARPKLDSFVFVQPKEVLEGVILDAGTQDGREEEIVTLEEGGQYLLRYSSVREHVMANRVLLM</sequence>
<evidence type="ECO:0000313" key="11">
    <source>
        <dbReference type="Proteomes" id="UP000186922"/>
    </source>
</evidence>
<dbReference type="CDD" id="cd21692">
    <property type="entry name" value="GINS_B_Sld5"/>
    <property type="match status" value="1"/>
</dbReference>
<dbReference type="Proteomes" id="UP000186922">
    <property type="component" value="Unassembled WGS sequence"/>
</dbReference>
<dbReference type="PANTHER" id="PTHR21206">
    <property type="entry name" value="SLD5 PROTEIN"/>
    <property type="match status" value="1"/>
</dbReference>
<dbReference type="GO" id="GO:0000811">
    <property type="term" value="C:GINS complex"/>
    <property type="evidence" value="ECO:0007669"/>
    <property type="project" value="UniProtKB-UniRule"/>
</dbReference>
<comment type="subcellular location">
    <subcellularLocation>
        <location evidence="1 6">Nucleus</location>
    </subcellularLocation>
</comment>
<dbReference type="CDD" id="cd11711">
    <property type="entry name" value="GINS_A_Sld5"/>
    <property type="match status" value="1"/>
</dbReference>
<comment type="function">
    <text evidence="6">The GINS complex plays an essential role in the initiation of DNA replication.</text>
</comment>
<organism evidence="10 11">
    <name type="scientific">Ramazzottius varieornatus</name>
    <name type="common">Water bear</name>
    <name type="synonym">Tardigrade</name>
    <dbReference type="NCBI Taxonomy" id="947166"/>
    <lineage>
        <taxon>Eukaryota</taxon>
        <taxon>Metazoa</taxon>
        <taxon>Ecdysozoa</taxon>
        <taxon>Tardigrada</taxon>
        <taxon>Eutardigrada</taxon>
        <taxon>Parachela</taxon>
        <taxon>Hypsibioidea</taxon>
        <taxon>Ramazzottiidae</taxon>
        <taxon>Ramazzottius</taxon>
    </lineage>
</organism>
<dbReference type="InterPro" id="IPR031633">
    <property type="entry name" value="SLD5_C"/>
</dbReference>
<evidence type="ECO:0000313" key="10">
    <source>
        <dbReference type="EMBL" id="GAV05385.1"/>
    </source>
</evidence>
<dbReference type="InterPro" id="IPR008591">
    <property type="entry name" value="GINS_Sld5"/>
</dbReference>
<evidence type="ECO:0000256" key="1">
    <source>
        <dbReference type="ARBA" id="ARBA00004123"/>
    </source>
</evidence>
<dbReference type="PIRSF" id="PIRSF007764">
    <property type="entry name" value="Sld5"/>
    <property type="match status" value="1"/>
</dbReference>
<proteinExistence type="inferred from homology"/>
<feature type="domain" description="GINS subunit" evidence="8">
    <location>
        <begin position="74"/>
        <end position="141"/>
    </location>
</feature>
<evidence type="ECO:0000256" key="5">
    <source>
        <dbReference type="ARBA" id="ARBA00023242"/>
    </source>
</evidence>